<dbReference type="STRING" id="229920.ADM99_02525"/>
<dbReference type="PANTHER" id="PTHR35894:SF1">
    <property type="entry name" value="PHOSPHORIBULOKINASE _ URIDINE KINASE FAMILY"/>
    <property type="match status" value="1"/>
</dbReference>
<name>A0A0P6WTZ3_9CHLR</name>
<evidence type="ECO:0000313" key="2">
    <source>
        <dbReference type="EMBL" id="KPL73718.1"/>
    </source>
</evidence>
<dbReference type="PANTHER" id="PTHR35894">
    <property type="entry name" value="GENERAL SECRETION PATHWAY PROTEIN A-RELATED"/>
    <property type="match status" value="1"/>
</dbReference>
<dbReference type="RefSeq" id="WP_062423130.1">
    <property type="nucleotide sequence ID" value="NZ_BBYA01000013.1"/>
</dbReference>
<dbReference type="Proteomes" id="UP000050430">
    <property type="component" value="Unassembled WGS sequence"/>
</dbReference>
<dbReference type="InterPro" id="IPR049945">
    <property type="entry name" value="AAA_22"/>
</dbReference>
<dbReference type="OrthoDB" id="9779230at2"/>
<dbReference type="GO" id="GO:0016887">
    <property type="term" value="F:ATP hydrolysis activity"/>
    <property type="evidence" value="ECO:0007669"/>
    <property type="project" value="InterPro"/>
</dbReference>
<proteinExistence type="predicted"/>
<comment type="caution">
    <text evidence="2">The sequence shown here is derived from an EMBL/GenBank/DDBJ whole genome shotgun (WGS) entry which is preliminary data.</text>
</comment>
<dbReference type="AlphaFoldDB" id="A0A0P6WTZ3"/>
<dbReference type="InterPro" id="IPR052026">
    <property type="entry name" value="ExeA_AAA_ATPase_DNA-bind"/>
</dbReference>
<dbReference type="InterPro" id="IPR027417">
    <property type="entry name" value="P-loop_NTPase"/>
</dbReference>
<organism evidence="2 3">
    <name type="scientific">Leptolinea tardivitalis</name>
    <dbReference type="NCBI Taxonomy" id="229920"/>
    <lineage>
        <taxon>Bacteria</taxon>
        <taxon>Bacillati</taxon>
        <taxon>Chloroflexota</taxon>
        <taxon>Anaerolineae</taxon>
        <taxon>Anaerolineales</taxon>
        <taxon>Anaerolineaceae</taxon>
        <taxon>Leptolinea</taxon>
    </lineage>
</organism>
<dbReference type="EMBL" id="LGCK01000005">
    <property type="protein sequence ID" value="KPL73718.1"/>
    <property type="molecule type" value="Genomic_DNA"/>
</dbReference>
<evidence type="ECO:0000313" key="3">
    <source>
        <dbReference type="Proteomes" id="UP000050430"/>
    </source>
</evidence>
<protein>
    <recommendedName>
        <fullName evidence="1">ORC1/DEAH AAA+ ATPase domain-containing protein</fullName>
    </recommendedName>
</protein>
<reference evidence="2 3" key="1">
    <citation type="submission" date="2015-07" db="EMBL/GenBank/DDBJ databases">
        <title>Genome sequence of Leptolinea tardivitalis DSM 16556.</title>
        <authorList>
            <person name="Hemp J."/>
            <person name="Ward L.M."/>
            <person name="Pace L.A."/>
            <person name="Fischer W.W."/>
        </authorList>
    </citation>
    <scope>NUCLEOTIDE SEQUENCE [LARGE SCALE GENOMIC DNA]</scope>
    <source>
        <strain evidence="2 3">YMTK-2</strain>
    </source>
</reference>
<dbReference type="Pfam" id="PF13401">
    <property type="entry name" value="AAA_22"/>
    <property type="match status" value="1"/>
</dbReference>
<gene>
    <name evidence="2" type="ORF">ADM99_02525</name>
</gene>
<sequence>MTFAFNDAEWRMTRLERLGLKEDPFKLSADPRYLYLGSEHLSVYKQLLNIISRRRGLGLVIGDMGMGKSSLARRLYDVHSAEPNMDVCYIHTAAFKSGMDAARQISTSLGVDPQRSFQRQMESIERKMADAYIAKRNVVILLDDAQLMDPSALEVIHRLYNFDYDAKVAQVLAFGQNEMLGLFEQNKAVNARVFARLILSPLALGSALQMVLFRLNVAGRNAPLIHDNAFELLYESSQGVPREIIRLCNIAIDLLLQSNESMITLAIAEEAVKL</sequence>
<dbReference type="Gene3D" id="3.40.50.300">
    <property type="entry name" value="P-loop containing nucleotide triphosphate hydrolases"/>
    <property type="match status" value="1"/>
</dbReference>
<keyword evidence="3" id="KW-1185">Reference proteome</keyword>
<evidence type="ECO:0000259" key="1">
    <source>
        <dbReference type="Pfam" id="PF13401"/>
    </source>
</evidence>
<feature type="domain" description="ORC1/DEAH AAA+ ATPase" evidence="1">
    <location>
        <begin position="54"/>
        <end position="181"/>
    </location>
</feature>
<accession>A0A0P6WTZ3</accession>
<dbReference type="SUPFAM" id="SSF52540">
    <property type="entry name" value="P-loop containing nucleoside triphosphate hydrolases"/>
    <property type="match status" value="1"/>
</dbReference>